<name>A0AAD6U811_9AGAR</name>
<proteinExistence type="predicted"/>
<organism evidence="2 3">
    <name type="scientific">Mycena belliarum</name>
    <dbReference type="NCBI Taxonomy" id="1033014"/>
    <lineage>
        <taxon>Eukaryota</taxon>
        <taxon>Fungi</taxon>
        <taxon>Dikarya</taxon>
        <taxon>Basidiomycota</taxon>
        <taxon>Agaricomycotina</taxon>
        <taxon>Agaricomycetes</taxon>
        <taxon>Agaricomycetidae</taxon>
        <taxon>Agaricales</taxon>
        <taxon>Marasmiineae</taxon>
        <taxon>Mycenaceae</taxon>
        <taxon>Mycena</taxon>
    </lineage>
</organism>
<gene>
    <name evidence="2" type="ORF">B0H15DRAFT_292421</name>
</gene>
<feature type="compositionally biased region" description="Low complexity" evidence="1">
    <location>
        <begin position="163"/>
        <end position="182"/>
    </location>
</feature>
<accession>A0AAD6U811</accession>
<comment type="caution">
    <text evidence="2">The sequence shown here is derived from an EMBL/GenBank/DDBJ whole genome shotgun (WGS) entry which is preliminary data.</text>
</comment>
<evidence type="ECO:0000313" key="3">
    <source>
        <dbReference type="Proteomes" id="UP001222325"/>
    </source>
</evidence>
<keyword evidence="3" id="KW-1185">Reference proteome</keyword>
<dbReference type="EMBL" id="JARJCN010000026">
    <property type="protein sequence ID" value="KAJ7088512.1"/>
    <property type="molecule type" value="Genomic_DNA"/>
</dbReference>
<sequence length="200" mass="22504">MCLAVSAWQRVRTGFNFFADPPYKARSRLSLLFSRFFSSGLVPGTVYLFTVRSLSHCFVFVPTCTTFSFAFRISIIYCRNHEALHVYHNQSRPHCRLRTRALGTHCSRVPWIQARIRISRAGSSCSLVPYVFAAAGRSPISRTTKSTRSWSGSTSRTFRKIGSVSRPSGRSLSGRPSSTRRTALAQLSQSRQITRRTAIS</sequence>
<dbReference type="Proteomes" id="UP001222325">
    <property type="component" value="Unassembled WGS sequence"/>
</dbReference>
<feature type="region of interest" description="Disordered" evidence="1">
    <location>
        <begin position="142"/>
        <end position="200"/>
    </location>
</feature>
<evidence type="ECO:0000313" key="2">
    <source>
        <dbReference type="EMBL" id="KAJ7088512.1"/>
    </source>
</evidence>
<protein>
    <submittedName>
        <fullName evidence="2">Uncharacterized protein</fullName>
    </submittedName>
</protein>
<feature type="compositionally biased region" description="Low complexity" evidence="1">
    <location>
        <begin position="142"/>
        <end position="156"/>
    </location>
</feature>
<dbReference type="AlphaFoldDB" id="A0AAD6U811"/>
<evidence type="ECO:0000256" key="1">
    <source>
        <dbReference type="SAM" id="MobiDB-lite"/>
    </source>
</evidence>
<reference evidence="2" key="1">
    <citation type="submission" date="2023-03" db="EMBL/GenBank/DDBJ databases">
        <title>Massive genome expansion in bonnet fungi (Mycena s.s.) driven by repeated elements and novel gene families across ecological guilds.</title>
        <authorList>
            <consortium name="Lawrence Berkeley National Laboratory"/>
            <person name="Harder C.B."/>
            <person name="Miyauchi S."/>
            <person name="Viragh M."/>
            <person name="Kuo A."/>
            <person name="Thoen E."/>
            <person name="Andreopoulos B."/>
            <person name="Lu D."/>
            <person name="Skrede I."/>
            <person name="Drula E."/>
            <person name="Henrissat B."/>
            <person name="Morin E."/>
            <person name="Kohler A."/>
            <person name="Barry K."/>
            <person name="LaButti K."/>
            <person name="Morin E."/>
            <person name="Salamov A."/>
            <person name="Lipzen A."/>
            <person name="Mereny Z."/>
            <person name="Hegedus B."/>
            <person name="Baldrian P."/>
            <person name="Stursova M."/>
            <person name="Weitz H."/>
            <person name="Taylor A."/>
            <person name="Grigoriev I.V."/>
            <person name="Nagy L.G."/>
            <person name="Martin F."/>
            <person name="Kauserud H."/>
        </authorList>
    </citation>
    <scope>NUCLEOTIDE SEQUENCE</scope>
    <source>
        <strain evidence="2">CBHHK173m</strain>
    </source>
</reference>
<feature type="compositionally biased region" description="Polar residues" evidence="1">
    <location>
        <begin position="185"/>
        <end position="200"/>
    </location>
</feature>